<gene>
    <name evidence="1" type="ORF">COV02_00815</name>
</gene>
<reference evidence="2" key="1">
    <citation type="submission" date="2017-09" db="EMBL/GenBank/DDBJ databases">
        <title>Depth-based differentiation of microbial function through sediment-hosted aquifers and enrichment of novel symbionts in the deep terrestrial subsurface.</title>
        <authorList>
            <person name="Probst A.J."/>
            <person name="Ladd B."/>
            <person name="Jarett J.K."/>
            <person name="Geller-Mcgrath D.E."/>
            <person name="Sieber C.M.K."/>
            <person name="Emerson J.B."/>
            <person name="Anantharaman K."/>
            <person name="Thomas B.C."/>
            <person name="Malmstrom R."/>
            <person name="Stieglmeier M."/>
            <person name="Klingl A."/>
            <person name="Woyke T."/>
            <person name="Ryan C.M."/>
            <person name="Banfield J.F."/>
        </authorList>
    </citation>
    <scope>NUCLEOTIDE SEQUENCE [LARGE SCALE GENOMIC DNA]</scope>
</reference>
<proteinExistence type="predicted"/>
<protein>
    <submittedName>
        <fullName evidence="1">Uncharacterized protein</fullName>
    </submittedName>
</protein>
<sequence length="86" mass="10299">EYLKYLFAYIHLNPVKLIEPEWKESGIKNKNTASSFLNEYSYSSYFDYSENGNRPEGKIINKESFPEYFLTQQDFSTMIDDWLSFQ</sequence>
<evidence type="ECO:0000313" key="2">
    <source>
        <dbReference type="Proteomes" id="UP000230959"/>
    </source>
</evidence>
<dbReference type="EMBL" id="PFER01000013">
    <property type="protein sequence ID" value="PJE73783.1"/>
    <property type="molecule type" value="Genomic_DNA"/>
</dbReference>
<organism evidence="1 2">
    <name type="scientific">Candidatus Terrybacteria bacterium CG10_big_fil_rev_8_21_14_0_10_41_10</name>
    <dbReference type="NCBI Taxonomy" id="1975026"/>
    <lineage>
        <taxon>Bacteria</taxon>
        <taxon>Candidatus Terryibacteriota</taxon>
    </lineage>
</organism>
<name>A0A2M8LAX3_9BACT</name>
<feature type="non-terminal residue" evidence="1">
    <location>
        <position position="1"/>
    </location>
</feature>
<comment type="caution">
    <text evidence="1">The sequence shown here is derived from an EMBL/GenBank/DDBJ whole genome shotgun (WGS) entry which is preliminary data.</text>
</comment>
<dbReference type="Proteomes" id="UP000230959">
    <property type="component" value="Unassembled WGS sequence"/>
</dbReference>
<dbReference type="AlphaFoldDB" id="A0A2M8LAX3"/>
<evidence type="ECO:0000313" key="1">
    <source>
        <dbReference type="EMBL" id="PJE73783.1"/>
    </source>
</evidence>
<accession>A0A2M8LAX3</accession>